<evidence type="ECO:0000256" key="2">
    <source>
        <dbReference type="ARBA" id="ARBA00006835"/>
    </source>
</evidence>
<feature type="region of interest" description="Disordered" evidence="9">
    <location>
        <begin position="179"/>
        <end position="202"/>
    </location>
</feature>
<evidence type="ECO:0000256" key="6">
    <source>
        <dbReference type="ARBA" id="ARBA00023163"/>
    </source>
</evidence>
<comment type="function">
    <text evidence="8">DNA-dependent RNA polymerase catalyzes the transcription of DNA into RNA using the four ribonucleoside triphosphates as substrates. Specific core component of RNA polymerase III which synthesizes small RNAs, such as 5S rRNA and tRNAs.</text>
</comment>
<feature type="domain" description="RNA polymerase III Rpc82 C -terminal" evidence="10">
    <location>
        <begin position="162"/>
        <end position="423"/>
    </location>
</feature>
<comment type="similarity">
    <text evidence="2">Belongs to the RNA polymerase beta chain family.</text>
</comment>
<evidence type="ECO:0000313" key="13">
    <source>
        <dbReference type="EMBL" id="KAF5840076.1"/>
    </source>
</evidence>
<protein>
    <recommendedName>
        <fullName evidence="4 8">DNA-directed RNA polymerase III subunit RPC3</fullName>
        <shortName evidence="8">RNA polymerase III subunit C3</shortName>
    </recommendedName>
</protein>
<dbReference type="SUPFAM" id="SSF46785">
    <property type="entry name" value="Winged helix' DNA-binding domain"/>
    <property type="match status" value="1"/>
</dbReference>
<feature type="compositionally biased region" description="Acidic residues" evidence="9">
    <location>
        <begin position="367"/>
        <end position="378"/>
    </location>
</feature>
<reference evidence="13" key="1">
    <citation type="submission" date="2017-08" db="EMBL/GenBank/DDBJ databases">
        <authorList>
            <person name="Polle J.E."/>
            <person name="Barry K."/>
            <person name="Cushman J."/>
            <person name="Schmutz J."/>
            <person name="Tran D."/>
            <person name="Hathwaick L.T."/>
            <person name="Yim W.C."/>
            <person name="Jenkins J."/>
            <person name="Mckie-Krisberg Z.M."/>
            <person name="Prochnik S."/>
            <person name="Lindquist E."/>
            <person name="Dockter R.B."/>
            <person name="Adam C."/>
            <person name="Molina H."/>
            <person name="Bunkerborg J."/>
            <person name="Jin E."/>
            <person name="Buchheim M."/>
            <person name="Magnuson J."/>
        </authorList>
    </citation>
    <scope>NUCLEOTIDE SEQUENCE</scope>
    <source>
        <strain evidence="13">CCAP 19/18</strain>
    </source>
</reference>
<proteinExistence type="inferred from homology"/>
<comment type="subunit">
    <text evidence="3 8">Component of the RNA polymerase III (Pol III) complex consisting of 17 subunits.</text>
</comment>
<keyword evidence="5 8" id="KW-0240">DNA-directed RNA polymerase</keyword>
<feature type="domain" description="DNA-directed RNA polymerase III subunit RPC3 winged-helix" evidence="12">
    <location>
        <begin position="428"/>
        <end position="504"/>
    </location>
</feature>
<evidence type="ECO:0000256" key="7">
    <source>
        <dbReference type="ARBA" id="ARBA00023242"/>
    </source>
</evidence>
<dbReference type="InterPro" id="IPR039748">
    <property type="entry name" value="RPC3"/>
</dbReference>
<evidence type="ECO:0000313" key="14">
    <source>
        <dbReference type="Proteomes" id="UP000815325"/>
    </source>
</evidence>
<evidence type="ECO:0000256" key="4">
    <source>
        <dbReference type="ARBA" id="ARBA00016689"/>
    </source>
</evidence>
<dbReference type="Pfam" id="PF08221">
    <property type="entry name" value="HTH_9"/>
    <property type="match status" value="1"/>
</dbReference>
<evidence type="ECO:0000256" key="3">
    <source>
        <dbReference type="ARBA" id="ARBA00011206"/>
    </source>
</evidence>
<dbReference type="InterPro" id="IPR013197">
    <property type="entry name" value="RNA_pol_III_RPC82-rel_HTH"/>
</dbReference>
<keyword evidence="6 8" id="KW-0804">Transcription</keyword>
<dbReference type="EMBL" id="MU069524">
    <property type="protein sequence ID" value="KAF5840076.1"/>
    <property type="molecule type" value="Genomic_DNA"/>
</dbReference>
<comment type="caution">
    <text evidence="13">The sequence shown here is derived from an EMBL/GenBank/DDBJ whole genome shotgun (WGS) entry which is preliminary data.</text>
</comment>
<dbReference type="InterPro" id="IPR055207">
    <property type="entry name" value="POLR3C_WHD"/>
</dbReference>
<dbReference type="Pfam" id="PF22536">
    <property type="entry name" value="WHD_POLR3C"/>
    <property type="match status" value="1"/>
</dbReference>
<dbReference type="InterPro" id="IPR008806">
    <property type="entry name" value="RNA_pol_III_Rpc82_C"/>
</dbReference>
<accession>A0ABQ7GZT4</accession>
<dbReference type="InterPro" id="IPR036388">
    <property type="entry name" value="WH-like_DNA-bd_sf"/>
</dbReference>
<name>A0ABQ7GZT4_DUNSA</name>
<dbReference type="Pfam" id="PF05645">
    <property type="entry name" value="RNA_pol_Rpc82"/>
    <property type="match status" value="1"/>
</dbReference>
<keyword evidence="7 8" id="KW-0539">Nucleus</keyword>
<dbReference type="Proteomes" id="UP000815325">
    <property type="component" value="Unassembled WGS sequence"/>
</dbReference>
<keyword evidence="14" id="KW-1185">Reference proteome</keyword>
<dbReference type="InterPro" id="IPR036390">
    <property type="entry name" value="WH_DNA-bd_sf"/>
</dbReference>
<dbReference type="PANTHER" id="PTHR12949">
    <property type="entry name" value="RNA POLYMERASE III DNA DIRECTED -RELATED"/>
    <property type="match status" value="1"/>
</dbReference>
<feature type="region of interest" description="Disordered" evidence="9">
    <location>
        <begin position="344"/>
        <end position="378"/>
    </location>
</feature>
<evidence type="ECO:0000256" key="8">
    <source>
        <dbReference type="RuleBase" id="RU367076"/>
    </source>
</evidence>
<comment type="subcellular location">
    <subcellularLocation>
        <location evidence="1 8">Nucleus</location>
    </subcellularLocation>
</comment>
<evidence type="ECO:0000256" key="1">
    <source>
        <dbReference type="ARBA" id="ARBA00004123"/>
    </source>
</evidence>
<comment type="similarity">
    <text evidence="8">Belongs to the eukaryotic RPC3/POLR3C RNA polymerase subunit family.</text>
</comment>
<gene>
    <name evidence="13" type="ORF">DUNSADRAFT_17810</name>
</gene>
<feature type="domain" description="RNA polymerase III subunit RPC82-related helix-turn-helix" evidence="11">
    <location>
        <begin position="17"/>
        <end position="70"/>
    </location>
</feature>
<organism evidence="13 14">
    <name type="scientific">Dunaliella salina</name>
    <name type="common">Green alga</name>
    <name type="synonym">Protococcus salinus</name>
    <dbReference type="NCBI Taxonomy" id="3046"/>
    <lineage>
        <taxon>Eukaryota</taxon>
        <taxon>Viridiplantae</taxon>
        <taxon>Chlorophyta</taxon>
        <taxon>core chlorophytes</taxon>
        <taxon>Chlorophyceae</taxon>
        <taxon>CS clade</taxon>
        <taxon>Chlamydomonadales</taxon>
        <taxon>Dunaliellaceae</taxon>
        <taxon>Dunaliella</taxon>
    </lineage>
</organism>
<evidence type="ECO:0000256" key="9">
    <source>
        <dbReference type="SAM" id="MobiDB-lite"/>
    </source>
</evidence>
<evidence type="ECO:0000259" key="11">
    <source>
        <dbReference type="Pfam" id="PF08221"/>
    </source>
</evidence>
<evidence type="ECO:0000259" key="10">
    <source>
        <dbReference type="Pfam" id="PF05645"/>
    </source>
</evidence>
<feature type="compositionally biased region" description="Basic and acidic residues" evidence="9">
    <location>
        <begin position="348"/>
        <end position="366"/>
    </location>
</feature>
<dbReference type="PANTHER" id="PTHR12949:SF0">
    <property type="entry name" value="DNA-DIRECTED RNA POLYMERASE III SUBUNIT RPC3"/>
    <property type="match status" value="1"/>
</dbReference>
<evidence type="ECO:0000256" key="5">
    <source>
        <dbReference type="ARBA" id="ARBA00022478"/>
    </source>
</evidence>
<dbReference type="Gene3D" id="1.10.10.10">
    <property type="entry name" value="Winged helix-like DNA-binding domain superfamily/Winged helix DNA-binding domain"/>
    <property type="match status" value="4"/>
</dbReference>
<evidence type="ECO:0000259" key="12">
    <source>
        <dbReference type="Pfam" id="PF22536"/>
    </source>
</evidence>
<sequence>MALSETHGLKSQWACRLACQLIKSHHGEITEAVCRQLVTRGLQTLPDIIRGCDLTGSQVKQALLLLIQHNYASVYTQKDDENARNAKPPVALYEPNVDVIVQILRRPRILLHLREEQGVRAEQVGELMLEHGRITYEQLASAMAGRMECSEQEARHAARDVLMALINFRCVERAPPCNLPPPNVPTHPNATKKRAKSSAGSAEAAAEEAAALKSLEELKYSHLRFKAQPSRARMGTEGKQLGKKMHPAKSLLSSWTQMRQQRVKGSSLRQAMDVLWRLNYEELNRRFRHACCVRLARSNYDEDTATVMEAMLAAGRSCETKLKEERGANLSVNQVQANVRRIAGAKRRAQEDKEDESEHGADGLKDEEQEEQEQPEEVEELCSKVSSIIGRLCADPFEPMSYANEGPQGSTFCVNMSRIIDQLKLKELEAVARDRYGTGGLRIFRLLFIHDQLEQKQVADMSMLPPKETRELLYRMLQGGFVFLQDIPKTADRAASRTFYTWHVEWEPVSDHFSTNLYRAAGNVWARLQHELAKNKELLDLVEEAQIVGQLTFNITHEQKLKLGALQRTARVLEASLIDMDEMIALFNSY</sequence>